<comment type="caution">
    <text evidence="1">The sequence shown here is derived from an EMBL/GenBank/DDBJ whole genome shotgun (WGS) entry which is preliminary data.</text>
</comment>
<dbReference type="InParanoid" id="A0A1V8TTJ3"/>
<organism evidence="1 2">
    <name type="scientific">Cryoendolithus antarcticus</name>
    <dbReference type="NCBI Taxonomy" id="1507870"/>
    <lineage>
        <taxon>Eukaryota</taxon>
        <taxon>Fungi</taxon>
        <taxon>Dikarya</taxon>
        <taxon>Ascomycota</taxon>
        <taxon>Pezizomycotina</taxon>
        <taxon>Dothideomycetes</taxon>
        <taxon>Dothideomycetidae</taxon>
        <taxon>Cladosporiales</taxon>
        <taxon>Cladosporiaceae</taxon>
        <taxon>Cryoendolithus</taxon>
    </lineage>
</organism>
<evidence type="ECO:0000313" key="2">
    <source>
        <dbReference type="Proteomes" id="UP000192596"/>
    </source>
</evidence>
<dbReference type="Proteomes" id="UP000192596">
    <property type="component" value="Unassembled WGS sequence"/>
</dbReference>
<dbReference type="EMBL" id="NAJO01000002">
    <property type="protein sequence ID" value="OQO14492.1"/>
    <property type="molecule type" value="Genomic_DNA"/>
</dbReference>
<gene>
    <name evidence="1" type="ORF">B0A48_01370</name>
</gene>
<dbReference type="AlphaFoldDB" id="A0A1V8TTJ3"/>
<evidence type="ECO:0000313" key="1">
    <source>
        <dbReference type="EMBL" id="OQO14492.1"/>
    </source>
</evidence>
<name>A0A1V8TTJ3_9PEZI</name>
<accession>A0A1V8TTJ3</accession>
<reference evidence="2" key="1">
    <citation type="submission" date="2017-03" db="EMBL/GenBank/DDBJ databases">
        <title>Genomes of endolithic fungi from Antarctica.</title>
        <authorList>
            <person name="Coleine C."/>
            <person name="Masonjones S."/>
            <person name="Stajich J.E."/>
        </authorList>
    </citation>
    <scope>NUCLEOTIDE SEQUENCE [LARGE SCALE GENOMIC DNA]</scope>
    <source>
        <strain evidence="2">CCFEE 5527</strain>
    </source>
</reference>
<dbReference type="OrthoDB" id="1044435at2759"/>
<sequence length="331" mass="36089">MASIHENSSSDGDCDSMPIAATASLSIGHDNAADARICSNPPAERRSDLALWDQNVSPASGPPRYPAPCCSDPGNLAVDHRIHRPYSQSLAKLLSTSQLPVNSLEPVPHAFQLALANRFPASQFDAGGDLDPEEMTPIFIHDVLMLPGSLANLIGKPHVKDVLDKITPARSHGARLYLQAETTQPILRPPTSLRTGANSYVVKAEVMYEVVVTLPPSEPNGHVERRLEQRTTIAEVYVWSDEAARVRPNPVNAASWTLQDFLGGKYNDIAVFQDGVLPGWHFNGMREGGGYEVMEATTETSKRAEVEMGSDVGEERREGAVDVARMGWFVW</sequence>
<protein>
    <submittedName>
        <fullName evidence="1">Uncharacterized protein</fullName>
    </submittedName>
</protein>
<proteinExistence type="predicted"/>
<keyword evidence="2" id="KW-1185">Reference proteome</keyword>